<dbReference type="EMBL" id="CABFNP030000868">
    <property type="protein sequence ID" value="CAI6088892.1"/>
    <property type="molecule type" value="Genomic_DNA"/>
</dbReference>
<evidence type="ECO:0000313" key="1">
    <source>
        <dbReference type="EMBL" id="CAI6088892.1"/>
    </source>
</evidence>
<protein>
    <submittedName>
        <fullName evidence="1">Uncharacterized protein</fullName>
    </submittedName>
</protein>
<dbReference type="AlphaFoldDB" id="A0AA35Q217"/>
<proteinExistence type="predicted"/>
<keyword evidence="2" id="KW-1185">Reference proteome</keyword>
<accession>A0AA35Q217</accession>
<reference evidence="1" key="1">
    <citation type="submission" date="2023-01" db="EMBL/GenBank/DDBJ databases">
        <authorList>
            <person name="Piombo E."/>
        </authorList>
    </citation>
    <scope>NUCLEOTIDE SEQUENCE</scope>
</reference>
<organism evidence="1 2">
    <name type="scientific">Clonostachys chloroleuca</name>
    <dbReference type="NCBI Taxonomy" id="1926264"/>
    <lineage>
        <taxon>Eukaryota</taxon>
        <taxon>Fungi</taxon>
        <taxon>Dikarya</taxon>
        <taxon>Ascomycota</taxon>
        <taxon>Pezizomycotina</taxon>
        <taxon>Sordariomycetes</taxon>
        <taxon>Hypocreomycetidae</taxon>
        <taxon>Hypocreales</taxon>
        <taxon>Bionectriaceae</taxon>
        <taxon>Clonostachys</taxon>
    </lineage>
</organism>
<evidence type="ECO:0000313" key="2">
    <source>
        <dbReference type="Proteomes" id="UP001160390"/>
    </source>
</evidence>
<dbReference type="Proteomes" id="UP001160390">
    <property type="component" value="Unassembled WGS sequence"/>
</dbReference>
<comment type="caution">
    <text evidence="1">The sequence shown here is derived from an EMBL/GenBank/DDBJ whole genome shotgun (WGS) entry which is preliminary data.</text>
</comment>
<gene>
    <name evidence="1" type="ORF">CCHLO57077_00008576</name>
</gene>
<name>A0AA35Q217_9HYPO</name>
<sequence>MALPSDGPAFYLGSNELEPPRHMRVHTYCVVPWCVYCGYDFQLGDQLLTRIEEQVRTCVVTKLSLALSHRPNWNVELPSDRPGIYIYEYTFCACGLSETLRCKYGGAPWQACHRACHDILTVAMFGVPHPTMVDYWKVRRPTFKPTMLDSRRRRESMEADLVSVLGGCIPNLPWELLYQITGYASAGYAVNHLTTRMGRLIPQNCSIDLRRDVWADYLDFEGRRYIRALYNMSPNIPAKSLEPTMELLFSAKSYRATYVMLIEMSTLGIQRIVFVDDSSRPKLLTTAGHLVESNEVSRWTTCRWRDRCTFQGVKLCYLTFESDKVKCVTYRCSRNFLWPTPAKSDCYNSVCESHNGIAIPRSHLPRYPRRMDSVDLRNPDVLGLPFAVFNGWHPDYNRSILHVHAQFPKESHNFYREVERKAQGQITWLYIPWSHKRSSLRFGPETQEKSNQSPLLTVALYIREKCHQGRIGITGNFFKGRIHQIGSARHGPSTRWKLVHSSSQGLERIFCEHAADTQLDAWSLGFKRIDSKQVAVMAHQPRSDDHSTLGWPHSLHYAMANCSSAVLEGVIEVAQCLRMPNHRNSSGIGKRTSGLLLRYRDGHVERLGEARLDLVKSCKVLPTDVLRFTFQEKLVKTCTVGPSQGNDGPSAGYAEIPMRGTLAWCFHEQGALIKHNEQRISPSSSPLVE</sequence>